<reference evidence="4 5" key="1">
    <citation type="submission" date="2018-05" db="EMBL/GenBank/DDBJ databases">
        <title>Genomic Encyclopedia of Archaeal and Bacterial Type Strains, Phase II (KMG-II): from individual species to whole genera.</title>
        <authorList>
            <person name="Goeker M."/>
        </authorList>
    </citation>
    <scope>NUCLEOTIDE SEQUENCE [LARGE SCALE GENOMIC DNA]</scope>
    <source>
        <strain evidence="4 5">DSM 45184</strain>
    </source>
</reference>
<dbReference type="InterPro" id="IPR011006">
    <property type="entry name" value="CheY-like_superfamily"/>
</dbReference>
<name>A0A316EBX2_9ACTN</name>
<dbReference type="PROSITE" id="PS50110">
    <property type="entry name" value="RESPONSE_REGULATORY"/>
    <property type="match status" value="1"/>
</dbReference>
<organism evidence="4 5">
    <name type="scientific">Actinoplanes xinjiangensis</name>
    <dbReference type="NCBI Taxonomy" id="512350"/>
    <lineage>
        <taxon>Bacteria</taxon>
        <taxon>Bacillati</taxon>
        <taxon>Actinomycetota</taxon>
        <taxon>Actinomycetes</taxon>
        <taxon>Micromonosporales</taxon>
        <taxon>Micromonosporaceae</taxon>
        <taxon>Actinoplanes</taxon>
    </lineage>
</organism>
<evidence type="ECO:0000313" key="5">
    <source>
        <dbReference type="Proteomes" id="UP000245697"/>
    </source>
</evidence>
<dbReference type="SUPFAM" id="SSF52172">
    <property type="entry name" value="CheY-like"/>
    <property type="match status" value="1"/>
</dbReference>
<dbReference type="GO" id="GO:0000160">
    <property type="term" value="P:phosphorelay signal transduction system"/>
    <property type="evidence" value="ECO:0007669"/>
    <property type="project" value="InterPro"/>
</dbReference>
<keyword evidence="1 2" id="KW-0597">Phosphoprotein</keyword>
<dbReference type="EMBL" id="QGGR01000066">
    <property type="protein sequence ID" value="PWK26273.1"/>
    <property type="molecule type" value="Genomic_DNA"/>
</dbReference>
<comment type="caution">
    <text evidence="4">The sequence shown here is derived from an EMBL/GenBank/DDBJ whole genome shotgun (WGS) entry which is preliminary data.</text>
</comment>
<dbReference type="Pfam" id="PF00072">
    <property type="entry name" value="Response_reg"/>
    <property type="match status" value="1"/>
</dbReference>
<proteinExistence type="predicted"/>
<evidence type="ECO:0000259" key="3">
    <source>
        <dbReference type="PROSITE" id="PS50110"/>
    </source>
</evidence>
<dbReference type="CDD" id="cd17546">
    <property type="entry name" value="REC_hyHK_CKI1_RcsC-like"/>
    <property type="match status" value="1"/>
</dbReference>
<evidence type="ECO:0000256" key="2">
    <source>
        <dbReference type="PROSITE-ProRule" id="PRU00169"/>
    </source>
</evidence>
<gene>
    <name evidence="4" type="ORF">BC793_1662</name>
</gene>
<dbReference type="InterPro" id="IPR050595">
    <property type="entry name" value="Bact_response_regulator"/>
</dbReference>
<dbReference type="AlphaFoldDB" id="A0A316EBX2"/>
<accession>A0A316EBX2</accession>
<evidence type="ECO:0000256" key="1">
    <source>
        <dbReference type="ARBA" id="ARBA00022553"/>
    </source>
</evidence>
<feature type="modified residue" description="4-aspartylphosphate" evidence="2">
    <location>
        <position position="52"/>
    </location>
</feature>
<dbReference type="Gene3D" id="3.40.50.2300">
    <property type="match status" value="1"/>
</dbReference>
<keyword evidence="5" id="KW-1185">Reference proteome</keyword>
<dbReference type="PANTHER" id="PTHR44591:SF23">
    <property type="entry name" value="CHEY SUBFAMILY"/>
    <property type="match status" value="1"/>
</dbReference>
<protein>
    <submittedName>
        <fullName evidence="4">Response regulator receiver domain-containing protein</fullName>
    </submittedName>
</protein>
<evidence type="ECO:0000313" key="4">
    <source>
        <dbReference type="EMBL" id="PWK26273.1"/>
    </source>
</evidence>
<feature type="domain" description="Response regulatory" evidence="3">
    <location>
        <begin position="3"/>
        <end position="118"/>
    </location>
</feature>
<dbReference type="SMART" id="SM00448">
    <property type="entry name" value="REC"/>
    <property type="match status" value="1"/>
</dbReference>
<dbReference type="Proteomes" id="UP000245697">
    <property type="component" value="Unassembled WGS sequence"/>
</dbReference>
<sequence length="126" mass="13728">MSHIVAADDDPGIRRVVERVLTRAGHTVDLCSDGHELISEVRSQHPDAVVTDNEMPGITGLQARAELLTTPDTADIPVVMATGSVTPEQAAETLQNGDRIVHKPFQPSELRDAVQDVLIHRRPRQA</sequence>
<dbReference type="InterPro" id="IPR001789">
    <property type="entry name" value="Sig_transdc_resp-reg_receiver"/>
</dbReference>
<dbReference type="PANTHER" id="PTHR44591">
    <property type="entry name" value="STRESS RESPONSE REGULATOR PROTEIN 1"/>
    <property type="match status" value="1"/>
</dbReference>